<dbReference type="OrthoDB" id="61280at2759"/>
<gene>
    <name evidence="1" type="ORF">ACHHYP_10679</name>
</gene>
<dbReference type="AlphaFoldDB" id="A0A1V9YKX5"/>
<accession>A0A1V9YKX5</accession>
<comment type="caution">
    <text evidence="1">The sequence shown here is derived from an EMBL/GenBank/DDBJ whole genome shotgun (WGS) entry which is preliminary data.</text>
</comment>
<keyword evidence="2" id="KW-1185">Reference proteome</keyword>
<dbReference type="EMBL" id="JNBR01001516">
    <property type="protein sequence ID" value="OQR86316.1"/>
    <property type="molecule type" value="Genomic_DNA"/>
</dbReference>
<evidence type="ECO:0000313" key="1">
    <source>
        <dbReference type="EMBL" id="OQR86316.1"/>
    </source>
</evidence>
<reference evidence="1 2" key="1">
    <citation type="journal article" date="2014" name="Genome Biol. Evol.">
        <title>The secreted proteins of Achlya hypogyna and Thraustotheca clavata identify the ancestral oomycete secretome and reveal gene acquisitions by horizontal gene transfer.</title>
        <authorList>
            <person name="Misner I."/>
            <person name="Blouin N."/>
            <person name="Leonard G."/>
            <person name="Richards T.A."/>
            <person name="Lane C.E."/>
        </authorList>
    </citation>
    <scope>NUCLEOTIDE SEQUENCE [LARGE SCALE GENOMIC DNA]</scope>
    <source>
        <strain evidence="1 2">ATCC 48635</strain>
    </source>
</reference>
<proteinExistence type="predicted"/>
<sequence length="322" mass="35005">MSSSYNKVDNQGALMGNWVEEEALRDRTGHSRYKSWDPKEGMGLTHPRVIAHSSATEAKDYRAASRTTPYSEDFVVPSSMGPRERKRLQELAAQAKAIKTAMDGEPEDCSVKESTAHASFKAADNDYLVHGITRVAPRGKGGFKDFDPAIVGKTRGEVAASDAAKLQTHKDTPFCATITKYTHAITSGEGLGMGATAAAPGRNPFGRSTGFTNDIQDTRVHHAEASYPGAEVILGNGMNLQARSALFKLQQWAQAPDHRRSLVKIGLDLAADVAFTEFVFALHEVGVTAPDKDIQQLFVFLDKEQRGTIAWGAFEALVLKQL</sequence>
<protein>
    <recommendedName>
        <fullName evidence="3">EF-hand domain-containing protein</fullName>
    </recommendedName>
</protein>
<organism evidence="1 2">
    <name type="scientific">Achlya hypogyna</name>
    <name type="common">Oomycete</name>
    <name type="synonym">Protoachlya hypogyna</name>
    <dbReference type="NCBI Taxonomy" id="1202772"/>
    <lineage>
        <taxon>Eukaryota</taxon>
        <taxon>Sar</taxon>
        <taxon>Stramenopiles</taxon>
        <taxon>Oomycota</taxon>
        <taxon>Saprolegniomycetes</taxon>
        <taxon>Saprolegniales</taxon>
        <taxon>Achlyaceae</taxon>
        <taxon>Achlya</taxon>
    </lineage>
</organism>
<evidence type="ECO:0000313" key="2">
    <source>
        <dbReference type="Proteomes" id="UP000243579"/>
    </source>
</evidence>
<dbReference type="Proteomes" id="UP000243579">
    <property type="component" value="Unassembled WGS sequence"/>
</dbReference>
<name>A0A1V9YKX5_ACHHY</name>
<evidence type="ECO:0008006" key="3">
    <source>
        <dbReference type="Google" id="ProtNLM"/>
    </source>
</evidence>